<dbReference type="InterPro" id="IPR000219">
    <property type="entry name" value="DH_dom"/>
</dbReference>
<dbReference type="OrthoDB" id="660555at2759"/>
<dbReference type="Gene3D" id="1.20.900.10">
    <property type="entry name" value="Dbl homology (DH) domain"/>
    <property type="match status" value="1"/>
</dbReference>
<reference evidence="3 4" key="2">
    <citation type="journal article" date="2012" name="Open Biol.">
        <title>Characteristics of nucleosomes and linker DNA regions on the genome of the basidiomycete Mixia osmundae revealed by mono- and dinucleosome mapping.</title>
        <authorList>
            <person name="Nishida H."/>
            <person name="Kondo S."/>
            <person name="Matsumoto T."/>
            <person name="Suzuki Y."/>
            <person name="Yoshikawa H."/>
            <person name="Taylor T.D."/>
            <person name="Sugiyama J."/>
        </authorList>
    </citation>
    <scope>NUCLEOTIDE SEQUENCE [LARGE SCALE GENOMIC DNA]</scope>
    <source>
        <strain evidence="4">CBS 9802 / IAM 14324 / JCM 22182 / KY 12970</strain>
    </source>
</reference>
<dbReference type="PROSITE" id="PS50010">
    <property type="entry name" value="DH_2"/>
    <property type="match status" value="1"/>
</dbReference>
<evidence type="ECO:0000313" key="3">
    <source>
        <dbReference type="EMBL" id="GAA96896.1"/>
    </source>
</evidence>
<feature type="compositionally biased region" description="Polar residues" evidence="1">
    <location>
        <begin position="314"/>
        <end position="323"/>
    </location>
</feature>
<gene>
    <name evidence="3" type="primary">Mo03569</name>
    <name evidence="3" type="ORF">E5Q_03569</name>
</gene>
<dbReference type="EMBL" id="BABT02000108">
    <property type="protein sequence ID" value="GAA96896.1"/>
    <property type="molecule type" value="Genomic_DNA"/>
</dbReference>
<feature type="compositionally biased region" description="Basic residues" evidence="1">
    <location>
        <begin position="389"/>
        <end position="398"/>
    </location>
</feature>
<organism evidence="3 4">
    <name type="scientific">Mixia osmundae (strain CBS 9802 / IAM 14324 / JCM 22182 / KY 12970)</name>
    <dbReference type="NCBI Taxonomy" id="764103"/>
    <lineage>
        <taxon>Eukaryota</taxon>
        <taxon>Fungi</taxon>
        <taxon>Dikarya</taxon>
        <taxon>Basidiomycota</taxon>
        <taxon>Pucciniomycotina</taxon>
        <taxon>Mixiomycetes</taxon>
        <taxon>Mixiales</taxon>
        <taxon>Mixiaceae</taxon>
        <taxon>Mixia</taxon>
    </lineage>
</organism>
<dbReference type="InParanoid" id="G7E1Y3"/>
<dbReference type="OMA" id="HAGNANN"/>
<feature type="compositionally biased region" description="Polar residues" evidence="1">
    <location>
        <begin position="399"/>
        <end position="411"/>
    </location>
</feature>
<name>G7E1Y3_MIXOS</name>
<protein>
    <recommendedName>
        <fullName evidence="2">DH domain-containing protein</fullName>
    </recommendedName>
</protein>
<feature type="compositionally biased region" description="Low complexity" evidence="1">
    <location>
        <begin position="412"/>
        <end position="422"/>
    </location>
</feature>
<evidence type="ECO:0000259" key="2">
    <source>
        <dbReference type="PROSITE" id="PS50010"/>
    </source>
</evidence>
<feature type="domain" description="DH" evidence="2">
    <location>
        <begin position="730"/>
        <end position="952"/>
    </location>
</feature>
<dbReference type="InterPro" id="IPR035899">
    <property type="entry name" value="DBL_dom_sf"/>
</dbReference>
<keyword evidence="4" id="KW-1185">Reference proteome</keyword>
<dbReference type="AlphaFoldDB" id="G7E1Y3"/>
<sequence length="966" mass="104790">MRFDPEDAKMHLWRRRQRSRPVLLPVLASDCTWKEGEEGDHGVWWCSSTRLPCRAVKRSLTIRGYSISLDVQSDDELDEIFQAKPERARQRACLPNKVARSFQRGASKSGTTAKPQLGLAITQESPIYTAMMSSARTPQSPPELHVRMPLTCSNANDRIGSVQVPRAPSRSSTRTAEQERQRSLSNNDAVLLFGRGQTATGRSDLLQQSNRLASRSYTDLRAALDQPASAYRPRKPLPPIPMTQSRAVVIRSSVSRDLPPLPVELPVLPRSRRHYDSLATRLTSAVSHADQIAASRPLLEQGLSGADRAMQAARSPSVTTIRQASTSSTASRATTTSTAATSTRSVKLTNHAAASAIDDMVQALDSILPVYAQDDTVLASSSCSWSSKHPAKLKRRTKSTSSASYRTPTVASSLYSSSDRQSQTTVSPGGPFRHARRLSTLLLTSPEQALATSPERTPRVRKVQNAGLAGSMISATARSTQMHDDCDSLDVTAHAGNANNLAPHRTRSLRCKPDRVRAVLRNSFFLPPAPAVSTGPSGQAALTSAAPLEAAIGFREQTDLPGTVAPQAYADTATIILARRPQDKGSPSPGPQIPCTINGRRRSFLAGLRRTRTASSDPAPPTAALLSSVASEVPSPEIAHESSDVSTAQVQMIPAVAEKYFAAPLSAESTQNPFERGSLSSIAPAQRPYVLGALMCIKDDQDFAEAVEQLGQKFAINETPDVDDWRMHMRVLFVLRELRESERTYAMHLNSMIKLLDSNTAALNDAAEHVQIDSEDAVLLDQCKFLRQYLAPLHRVSVRFSRLLAANPTASGAAGALFASQAELQTAYNVWSHVAEEAMQAARSVTFHTATTLGERSGTHVAGRNNSKRLSKLTSVLSPRARSRRYEKIGATAGLSRLAMTDVVIMPIQRITRLALFYKELRALLGPDDEAAAVLQEALVAARSLASICNEARHSLSRPSSTQSTH</sequence>
<evidence type="ECO:0000313" key="4">
    <source>
        <dbReference type="Proteomes" id="UP000009131"/>
    </source>
</evidence>
<feature type="region of interest" description="Disordered" evidence="1">
    <location>
        <begin position="388"/>
        <end position="433"/>
    </location>
</feature>
<feature type="region of interest" description="Disordered" evidence="1">
    <location>
        <begin position="313"/>
        <end position="342"/>
    </location>
</feature>
<feature type="region of interest" description="Disordered" evidence="1">
    <location>
        <begin position="154"/>
        <end position="187"/>
    </location>
</feature>
<feature type="compositionally biased region" description="Low complexity" evidence="1">
    <location>
        <begin position="324"/>
        <end position="342"/>
    </location>
</feature>
<reference evidence="3 4" key="1">
    <citation type="journal article" date="2011" name="J. Gen. Appl. Microbiol.">
        <title>Draft genome sequencing of the enigmatic basidiomycete Mixia osmundae.</title>
        <authorList>
            <person name="Nishida H."/>
            <person name="Nagatsuka Y."/>
            <person name="Sugiyama J."/>
        </authorList>
    </citation>
    <scope>NUCLEOTIDE SEQUENCE [LARGE SCALE GENOMIC DNA]</scope>
    <source>
        <strain evidence="4">CBS 9802 / IAM 14324 / JCM 22182 / KY 12970</strain>
    </source>
</reference>
<dbReference type="GO" id="GO:0005085">
    <property type="term" value="F:guanyl-nucleotide exchange factor activity"/>
    <property type="evidence" value="ECO:0007669"/>
    <property type="project" value="InterPro"/>
</dbReference>
<dbReference type="Pfam" id="PF00621">
    <property type="entry name" value="RhoGEF"/>
    <property type="match status" value="1"/>
</dbReference>
<dbReference type="RefSeq" id="XP_014567258.1">
    <property type="nucleotide sequence ID" value="XM_014711772.1"/>
</dbReference>
<proteinExistence type="predicted"/>
<dbReference type="STRING" id="764103.G7E1Y3"/>
<accession>G7E1Y3</accession>
<dbReference type="Proteomes" id="UP000009131">
    <property type="component" value="Unassembled WGS sequence"/>
</dbReference>
<comment type="caution">
    <text evidence="3">The sequence shown here is derived from an EMBL/GenBank/DDBJ whole genome shotgun (WGS) entry which is preliminary data.</text>
</comment>
<evidence type="ECO:0000256" key="1">
    <source>
        <dbReference type="SAM" id="MobiDB-lite"/>
    </source>
</evidence>
<dbReference type="HOGENOM" id="CLU_306553_0_0_1"/>
<dbReference type="SUPFAM" id="SSF48065">
    <property type="entry name" value="DBL homology domain (DH-domain)"/>
    <property type="match status" value="1"/>
</dbReference>